<dbReference type="AlphaFoldDB" id="A0A7I8LHU8"/>
<dbReference type="PANTHER" id="PTHR46932:SF12">
    <property type="entry name" value="HEAVY METAL-ASSOCIATED ISOPRENYLATED PLANT PROTEIN 47"/>
    <property type="match status" value="1"/>
</dbReference>
<evidence type="ECO:0000313" key="1">
    <source>
        <dbReference type="EMBL" id="CAA7409601.1"/>
    </source>
</evidence>
<keyword evidence="2" id="KW-1185">Reference proteome</keyword>
<dbReference type="InterPro" id="IPR042885">
    <property type="entry name" value="HIPP47/16"/>
</dbReference>
<proteinExistence type="predicted"/>
<protein>
    <submittedName>
        <fullName evidence="1">Uncharacterized protein</fullName>
    </submittedName>
</protein>
<dbReference type="PANTHER" id="PTHR46932">
    <property type="entry name" value="HEAVY METAL-ASSOCIATED ISOPRENYLATED PLANT PROTEIN 47"/>
    <property type="match status" value="1"/>
</dbReference>
<dbReference type="Proteomes" id="UP000663760">
    <property type="component" value="Chromosome 16"/>
</dbReference>
<accession>A0A7I8LHU8</accession>
<reference evidence="1" key="1">
    <citation type="submission" date="2020-02" db="EMBL/GenBank/DDBJ databases">
        <authorList>
            <person name="Scholz U."/>
            <person name="Mascher M."/>
            <person name="Fiebig A."/>
        </authorList>
    </citation>
    <scope>NUCLEOTIDE SEQUENCE</scope>
</reference>
<organism evidence="1 2">
    <name type="scientific">Spirodela intermedia</name>
    <name type="common">Intermediate duckweed</name>
    <dbReference type="NCBI Taxonomy" id="51605"/>
    <lineage>
        <taxon>Eukaryota</taxon>
        <taxon>Viridiplantae</taxon>
        <taxon>Streptophyta</taxon>
        <taxon>Embryophyta</taxon>
        <taxon>Tracheophyta</taxon>
        <taxon>Spermatophyta</taxon>
        <taxon>Magnoliopsida</taxon>
        <taxon>Liliopsida</taxon>
        <taxon>Araceae</taxon>
        <taxon>Lemnoideae</taxon>
        <taxon>Spirodela</taxon>
    </lineage>
</organism>
<sequence>MVSLDSFLKHKIEVDISMEDEKMRAEVIKIVAGVGGVINSVALGGNNRDKLVVVGIGIDPVKLTRRLRKQMGFERSFTLKGLVGKRSGSVKLVLVEPVKDKDEKKKPDTKPGELPPASSCCGTNTVQLLEVGEPRWGLCGLY</sequence>
<name>A0A7I8LHU8_SPIIN</name>
<dbReference type="Gene3D" id="3.30.70.100">
    <property type="match status" value="1"/>
</dbReference>
<dbReference type="OrthoDB" id="692521at2759"/>
<gene>
    <name evidence="1" type="ORF">SI8410_16020279</name>
</gene>
<evidence type="ECO:0000313" key="2">
    <source>
        <dbReference type="Proteomes" id="UP000663760"/>
    </source>
</evidence>
<dbReference type="EMBL" id="LR746279">
    <property type="protein sequence ID" value="CAA7409601.1"/>
    <property type="molecule type" value="Genomic_DNA"/>
</dbReference>